<feature type="domain" description="NAD(P)-binding" evidence="14">
    <location>
        <begin position="5"/>
        <end position="313"/>
    </location>
</feature>
<dbReference type="PANTHER" id="PTHR43078:SF6">
    <property type="entry name" value="UDP-GLUCURONIC ACID DECARBOXYLASE 1"/>
    <property type="match status" value="1"/>
</dbReference>
<evidence type="ECO:0000256" key="10">
    <source>
        <dbReference type="ARBA" id="ARBA00023027"/>
    </source>
</evidence>
<reference evidence="15 16" key="1">
    <citation type="submission" date="2020-02" db="EMBL/GenBank/DDBJ databases">
        <authorList>
            <person name="Zheng R.K."/>
            <person name="Sun C.M."/>
        </authorList>
    </citation>
    <scope>NUCLEOTIDE SEQUENCE [LARGE SCALE GENOMIC DNA]</scope>
    <source>
        <strain evidence="16">rifampicinis</strain>
    </source>
</reference>
<keyword evidence="16" id="KW-1185">Reference proteome</keyword>
<dbReference type="PANTHER" id="PTHR43078">
    <property type="entry name" value="UDP-GLUCURONIC ACID DECARBOXYLASE-RELATED"/>
    <property type="match status" value="1"/>
</dbReference>
<dbReference type="SUPFAM" id="SSF51735">
    <property type="entry name" value="NAD(P)-binding Rossmann-fold domains"/>
    <property type="match status" value="1"/>
</dbReference>
<dbReference type="GO" id="GO:0048040">
    <property type="term" value="F:UDP-glucuronate decarboxylase activity"/>
    <property type="evidence" value="ECO:0007669"/>
    <property type="project" value="UniProtKB-EC"/>
</dbReference>
<dbReference type="AlphaFoldDB" id="A0A7S8E9D9"/>
<evidence type="ECO:0000256" key="7">
    <source>
        <dbReference type="ARBA" id="ARBA00022793"/>
    </source>
</evidence>
<dbReference type="Proteomes" id="UP000594468">
    <property type="component" value="Chromosome"/>
</dbReference>
<sequence length="322" mass="36248">MPHALITGGAGFIGSHLSEYLLKQGYTVTIIDDLSTGRFENIAHLAQHPSFHYAIEDIRNIHVVDRLVSECDVIFHLAAAVGVKKIIEEPINTIEVNIGGTETMLRAARRYRKRIMVASTSEVYGKGVKFPFEEDDDSLLGPTTKSRWSYATSKAIDEFLSLAYHQEVDLPVVIFRLFNTVGPRQQGQYGMVLPRFVRWALANEPIQVYGDGQQSRCFGNVTDVVDGIYRLSLSEGAIGQVFNIGSNEEVTILELAERVRDRANSQAEIKMVPYEEAYAPGFEDFRRRVPSVEKIGRLVGWEPMTPLDDTIDQIIAYYREKS</sequence>
<dbReference type="GO" id="GO:0042732">
    <property type="term" value="P:D-xylose metabolic process"/>
    <property type="evidence" value="ECO:0007669"/>
    <property type="project" value="InterPro"/>
</dbReference>
<evidence type="ECO:0000256" key="4">
    <source>
        <dbReference type="ARBA" id="ARBA00007505"/>
    </source>
</evidence>
<keyword evidence="10" id="KW-0520">NAD</keyword>
<evidence type="ECO:0000313" key="16">
    <source>
        <dbReference type="Proteomes" id="UP000594468"/>
    </source>
</evidence>
<dbReference type="RefSeq" id="WP_195170826.1">
    <property type="nucleotide sequence ID" value="NZ_CP062983.1"/>
</dbReference>
<comment type="similarity">
    <text evidence="4">Belongs to the NAD(P)-dependent epimerase/dehydratase family. UDP-glucuronic acid decarboxylase subfamily.</text>
</comment>
<proteinExistence type="inferred from homology"/>
<evidence type="ECO:0000256" key="11">
    <source>
        <dbReference type="ARBA" id="ARBA00023034"/>
    </source>
</evidence>
<evidence type="ECO:0000256" key="2">
    <source>
        <dbReference type="ARBA" id="ARBA00004447"/>
    </source>
</evidence>
<evidence type="ECO:0000256" key="5">
    <source>
        <dbReference type="ARBA" id="ARBA00012290"/>
    </source>
</evidence>
<evidence type="ECO:0000256" key="13">
    <source>
        <dbReference type="ARBA" id="ARBA00023239"/>
    </source>
</evidence>
<evidence type="ECO:0000256" key="1">
    <source>
        <dbReference type="ARBA" id="ARBA00001911"/>
    </source>
</evidence>
<dbReference type="GO" id="GO:0005737">
    <property type="term" value="C:cytoplasm"/>
    <property type="evidence" value="ECO:0007669"/>
    <property type="project" value="TreeGrafter"/>
</dbReference>
<evidence type="ECO:0000259" key="14">
    <source>
        <dbReference type="Pfam" id="PF16363"/>
    </source>
</evidence>
<dbReference type="UniPathway" id="UPA00796">
    <property type="reaction ID" value="UER00771"/>
</dbReference>
<keyword evidence="13" id="KW-0456">Lyase</keyword>
<evidence type="ECO:0000256" key="3">
    <source>
        <dbReference type="ARBA" id="ARBA00005100"/>
    </source>
</evidence>
<comment type="cofactor">
    <cofactor evidence="1">
        <name>NAD(+)</name>
        <dbReference type="ChEBI" id="CHEBI:57540"/>
    </cofactor>
</comment>
<gene>
    <name evidence="15" type="ORF">G4Y79_24245</name>
</gene>
<comment type="subcellular location">
    <subcellularLocation>
        <location evidence="2">Golgi apparatus</location>
        <location evidence="2">Golgi stack membrane</location>
        <topology evidence="2">Single-pass type II membrane protein</topology>
    </subcellularLocation>
</comment>
<protein>
    <recommendedName>
        <fullName evidence="5">UDP-glucuronate decarboxylase</fullName>
        <ecNumber evidence="5">4.1.1.35</ecNumber>
    </recommendedName>
</protein>
<keyword evidence="7" id="KW-0210">Decarboxylase</keyword>
<accession>A0A7S8E9D9</accession>
<dbReference type="EMBL" id="CP062983">
    <property type="protein sequence ID" value="QPC82757.1"/>
    <property type="molecule type" value="Genomic_DNA"/>
</dbReference>
<dbReference type="GO" id="GO:0070403">
    <property type="term" value="F:NAD+ binding"/>
    <property type="evidence" value="ECO:0007669"/>
    <property type="project" value="InterPro"/>
</dbReference>
<dbReference type="Gene3D" id="3.40.50.720">
    <property type="entry name" value="NAD(P)-binding Rossmann-like Domain"/>
    <property type="match status" value="1"/>
</dbReference>
<keyword evidence="12" id="KW-0472">Membrane</keyword>
<dbReference type="KEGG" id="pmet:G4Y79_24245"/>
<evidence type="ECO:0000256" key="12">
    <source>
        <dbReference type="ARBA" id="ARBA00023136"/>
    </source>
</evidence>
<evidence type="ECO:0000256" key="6">
    <source>
        <dbReference type="ARBA" id="ARBA00022692"/>
    </source>
</evidence>
<keyword evidence="8" id="KW-0735">Signal-anchor</keyword>
<dbReference type="GO" id="GO:0033320">
    <property type="term" value="P:UDP-D-xylose biosynthetic process"/>
    <property type="evidence" value="ECO:0007669"/>
    <property type="project" value="UniProtKB-UniPathway"/>
</dbReference>
<dbReference type="InterPro" id="IPR044516">
    <property type="entry name" value="UXS-like"/>
</dbReference>
<comment type="pathway">
    <text evidence="3">Nucleotide-sugar biosynthesis; UDP-alpha-D-xylose biosynthesis; UDP-alpha-D-xylose from UDP-alpha-D-glucuronate: step 1/1.</text>
</comment>
<name>A0A7S8E9D9_9CHLR</name>
<dbReference type="EC" id="4.1.1.35" evidence="5"/>
<dbReference type="InterPro" id="IPR016040">
    <property type="entry name" value="NAD(P)-bd_dom"/>
</dbReference>
<dbReference type="InterPro" id="IPR036291">
    <property type="entry name" value="NAD(P)-bd_dom_sf"/>
</dbReference>
<keyword evidence="9" id="KW-1133">Transmembrane helix</keyword>
<keyword evidence="6" id="KW-0812">Transmembrane</keyword>
<keyword evidence="11" id="KW-0333">Golgi apparatus</keyword>
<evidence type="ECO:0000256" key="8">
    <source>
        <dbReference type="ARBA" id="ARBA00022968"/>
    </source>
</evidence>
<dbReference type="Pfam" id="PF16363">
    <property type="entry name" value="GDP_Man_Dehyd"/>
    <property type="match status" value="1"/>
</dbReference>
<evidence type="ECO:0000256" key="9">
    <source>
        <dbReference type="ARBA" id="ARBA00022989"/>
    </source>
</evidence>
<evidence type="ECO:0000313" key="15">
    <source>
        <dbReference type="EMBL" id="QPC82757.1"/>
    </source>
</evidence>
<organism evidence="15 16">
    <name type="scientific">Phototrophicus methaneseepsis</name>
    <dbReference type="NCBI Taxonomy" id="2710758"/>
    <lineage>
        <taxon>Bacteria</taxon>
        <taxon>Bacillati</taxon>
        <taxon>Chloroflexota</taxon>
        <taxon>Candidatus Thermofontia</taxon>
        <taxon>Phototrophicales</taxon>
        <taxon>Phototrophicaceae</taxon>
        <taxon>Phototrophicus</taxon>
    </lineage>
</organism>